<dbReference type="NCBIfam" id="NF008168">
    <property type="entry name" value="PRK10917.2-2"/>
    <property type="match status" value="1"/>
</dbReference>
<keyword evidence="6 15" id="KW-0347">Helicase</keyword>
<dbReference type="PANTHER" id="PTHR47964:SF1">
    <property type="entry name" value="ATP-DEPENDENT DNA HELICASE HOMOLOG RECG, CHLOROPLASTIC"/>
    <property type="match status" value="1"/>
</dbReference>
<evidence type="ECO:0000259" key="18">
    <source>
        <dbReference type="PROSITE" id="PS51194"/>
    </source>
</evidence>
<dbReference type="GO" id="GO:0003677">
    <property type="term" value="F:DNA binding"/>
    <property type="evidence" value="ECO:0007669"/>
    <property type="project" value="UniProtKB-KW"/>
</dbReference>
<evidence type="ECO:0000256" key="16">
    <source>
        <dbReference type="SAM" id="MobiDB-lite"/>
    </source>
</evidence>
<dbReference type="GO" id="GO:0005524">
    <property type="term" value="F:ATP binding"/>
    <property type="evidence" value="ECO:0007669"/>
    <property type="project" value="UniProtKB-KW"/>
</dbReference>
<evidence type="ECO:0000256" key="4">
    <source>
        <dbReference type="ARBA" id="ARBA00022763"/>
    </source>
</evidence>
<evidence type="ECO:0000256" key="15">
    <source>
        <dbReference type="RuleBase" id="RU363016"/>
    </source>
</evidence>
<sequence length="669" mass="75303">MSNSKLATPIQYVKGVGPKLAKIFAKLGVFTVEDLLYLVPREWEDRSNIKPIAQIRPSSFEVVKGEIRDIDVLQTRSRFSVLKVYIGDRTATIQAVWFNQPFLKRLFRPGMKLIVSGKVELSSYDHVLQLCVRDFEIDTGDNLKIVPRYPLTEGLYPKKLRSVIKTAIETFLGEMENENERQALLALHEPQAMAEIGPAREYLAFEELFMFQLGLLLRRKEYKEELRGRAIAAEPALLDEFRRLIPFVFTAAQDRVLADILADLKSGRPMNRLLQGDVGSGKTIVAALAAFLAVKNGFQAAILAPTEILAQQHYGKLAKLFEGMFKVVILTSATATDKKREELFDVDLVIGTHALLEAKVKFKRLALVVIDEQHRFGVHQRAKLLKKGVAPHLLVMTATPIPRSLALTLYGDLDRSIIDELPPGRMPVKTYYVPKNKRSDAYEFIRLKVKEGRQVFFVCPLVEESQELDLKAAVDEARRLQNDIFPELKVGLLHGRLKGVEKDAVMKKLLSKELDLLVSTTVIEVGIDVPNATVMVIEHAERFGLSQLHQLRGRIGRGSEQSYCFLIGDPGSEEARARLKAMIETNDGFKIAEADLRLRGPGEMLGARQSGLPNFRVADIIRDEKILQSARAAARDFIERDPKGAHNRWESQKHTVENSQKKLESSALN</sequence>
<dbReference type="NCBIfam" id="TIGR00643">
    <property type="entry name" value="recG"/>
    <property type="match status" value="1"/>
</dbReference>
<comment type="caution">
    <text evidence="19">The sequence shown here is derived from an EMBL/GenBank/DDBJ whole genome shotgun (WGS) entry which is preliminary data.</text>
</comment>
<dbReference type="Gene3D" id="3.40.50.300">
    <property type="entry name" value="P-loop containing nucleotide triphosphate hydrolases"/>
    <property type="match status" value="2"/>
</dbReference>
<evidence type="ECO:0000256" key="11">
    <source>
        <dbReference type="ARBA" id="ARBA00023235"/>
    </source>
</evidence>
<dbReference type="AlphaFoldDB" id="A0A1F4Q2Y8"/>
<feature type="region of interest" description="Disordered" evidence="16">
    <location>
        <begin position="639"/>
        <end position="669"/>
    </location>
</feature>
<dbReference type="SMART" id="SM00487">
    <property type="entry name" value="DEXDc"/>
    <property type="match status" value="1"/>
</dbReference>
<keyword evidence="3 15" id="KW-0547">Nucleotide-binding</keyword>
<dbReference type="InterPro" id="IPR001650">
    <property type="entry name" value="Helicase_C-like"/>
</dbReference>
<keyword evidence="11" id="KW-0413">Isomerase</keyword>
<feature type="domain" description="Helicase ATP-binding" evidence="17">
    <location>
        <begin position="263"/>
        <end position="418"/>
    </location>
</feature>
<dbReference type="InterPro" id="IPR047112">
    <property type="entry name" value="RecG/Mfd"/>
</dbReference>
<dbReference type="Proteomes" id="UP000178724">
    <property type="component" value="Unassembled WGS sequence"/>
</dbReference>
<proteinExistence type="inferred from homology"/>
<dbReference type="CDD" id="cd18811">
    <property type="entry name" value="SF2_C_RecG"/>
    <property type="match status" value="1"/>
</dbReference>
<name>A0A1F4Q2Y8_UNCSA</name>
<evidence type="ECO:0000256" key="3">
    <source>
        <dbReference type="ARBA" id="ARBA00022741"/>
    </source>
</evidence>
<keyword evidence="10 15" id="KW-0234">DNA repair</keyword>
<keyword evidence="7 15" id="KW-0067">ATP-binding</keyword>
<dbReference type="EC" id="5.6.2.4" evidence="13 15"/>
<feature type="domain" description="Helicase C-terminal" evidence="18">
    <location>
        <begin position="437"/>
        <end position="602"/>
    </location>
</feature>
<dbReference type="SUPFAM" id="SSF50249">
    <property type="entry name" value="Nucleic acid-binding proteins"/>
    <property type="match status" value="1"/>
</dbReference>
<comment type="similarity">
    <text evidence="1 15">Belongs to the helicase family. RecG subfamily.</text>
</comment>
<evidence type="ECO:0000256" key="5">
    <source>
        <dbReference type="ARBA" id="ARBA00022801"/>
    </source>
</evidence>
<dbReference type="InterPro" id="IPR014001">
    <property type="entry name" value="Helicase_ATP-bd"/>
</dbReference>
<dbReference type="InterPro" id="IPR027417">
    <property type="entry name" value="P-loop_NTPase"/>
</dbReference>
<evidence type="ECO:0000256" key="1">
    <source>
        <dbReference type="ARBA" id="ARBA00007504"/>
    </source>
</evidence>
<dbReference type="GO" id="GO:0006281">
    <property type="term" value="P:DNA repair"/>
    <property type="evidence" value="ECO:0007669"/>
    <property type="project" value="UniProtKB-UniRule"/>
</dbReference>
<gene>
    <name evidence="19" type="ORF">A2625_02820</name>
</gene>
<dbReference type="PROSITE" id="PS51194">
    <property type="entry name" value="HELICASE_CTER"/>
    <property type="match status" value="1"/>
</dbReference>
<evidence type="ECO:0000256" key="10">
    <source>
        <dbReference type="ARBA" id="ARBA00023204"/>
    </source>
</evidence>
<dbReference type="SUPFAM" id="SSF52540">
    <property type="entry name" value="P-loop containing nucleoside triphosphate hydrolases"/>
    <property type="match status" value="2"/>
</dbReference>
<dbReference type="Pfam" id="PF00270">
    <property type="entry name" value="DEAD"/>
    <property type="match status" value="1"/>
</dbReference>
<comment type="function">
    <text evidence="15">Plays a critical role in recombination and DNA repair. Helps process Holliday junction intermediates to mature products by catalyzing branch migration. Has replication fork regression activity, unwinds stalled or blocked replication forks to make a HJ that can be resolved. Has a DNA unwinding activity characteristic of a DNA helicase with 3'-5' polarity.</text>
</comment>
<evidence type="ECO:0000256" key="7">
    <source>
        <dbReference type="ARBA" id="ARBA00022840"/>
    </source>
</evidence>
<dbReference type="PROSITE" id="PS51192">
    <property type="entry name" value="HELICASE_ATP_BIND_1"/>
    <property type="match status" value="1"/>
</dbReference>
<dbReference type="SMART" id="SM00490">
    <property type="entry name" value="HELICc"/>
    <property type="match status" value="1"/>
</dbReference>
<dbReference type="Pfam" id="PF00271">
    <property type="entry name" value="Helicase_C"/>
    <property type="match status" value="1"/>
</dbReference>
<accession>A0A1F4Q2Y8</accession>
<dbReference type="EMBL" id="METM01000013">
    <property type="protein sequence ID" value="OGB90240.1"/>
    <property type="molecule type" value="Genomic_DNA"/>
</dbReference>
<dbReference type="GO" id="GO:0006310">
    <property type="term" value="P:DNA recombination"/>
    <property type="evidence" value="ECO:0007669"/>
    <property type="project" value="UniProtKB-UniRule"/>
</dbReference>
<evidence type="ECO:0000256" key="13">
    <source>
        <dbReference type="ARBA" id="ARBA00034808"/>
    </source>
</evidence>
<dbReference type="PANTHER" id="PTHR47964">
    <property type="entry name" value="ATP-DEPENDENT DNA HELICASE HOMOLOG RECG, CHLOROPLASTIC"/>
    <property type="match status" value="1"/>
</dbReference>
<evidence type="ECO:0000256" key="9">
    <source>
        <dbReference type="ARBA" id="ARBA00023172"/>
    </source>
</evidence>
<dbReference type="CDD" id="cd04488">
    <property type="entry name" value="RecG_wedge_OBF"/>
    <property type="match status" value="1"/>
</dbReference>
<dbReference type="Pfam" id="PF17191">
    <property type="entry name" value="RecG_wedge"/>
    <property type="match status" value="1"/>
</dbReference>
<dbReference type="InterPro" id="IPR033454">
    <property type="entry name" value="RecG_wedge"/>
</dbReference>
<dbReference type="NCBIfam" id="NF008165">
    <property type="entry name" value="PRK10917.1-3"/>
    <property type="match status" value="1"/>
</dbReference>
<evidence type="ECO:0000313" key="20">
    <source>
        <dbReference type="Proteomes" id="UP000178724"/>
    </source>
</evidence>
<dbReference type="InterPro" id="IPR011545">
    <property type="entry name" value="DEAD/DEAH_box_helicase_dom"/>
</dbReference>
<dbReference type="GO" id="GO:0016887">
    <property type="term" value="F:ATP hydrolysis activity"/>
    <property type="evidence" value="ECO:0007669"/>
    <property type="project" value="RHEA"/>
</dbReference>
<dbReference type="InterPro" id="IPR012340">
    <property type="entry name" value="NA-bd_OB-fold"/>
</dbReference>
<keyword evidence="8" id="KW-0238">DNA-binding</keyword>
<organism evidence="19 20">
    <name type="scientific">candidate division WOR-1 bacterium RIFCSPHIGHO2_01_FULL_53_15</name>
    <dbReference type="NCBI Taxonomy" id="1802564"/>
    <lineage>
        <taxon>Bacteria</taxon>
        <taxon>Bacillati</taxon>
        <taxon>Saganbacteria</taxon>
    </lineage>
</organism>
<reference evidence="19 20" key="1">
    <citation type="journal article" date="2016" name="Nat. Commun.">
        <title>Thousands of microbial genomes shed light on interconnected biogeochemical processes in an aquifer system.</title>
        <authorList>
            <person name="Anantharaman K."/>
            <person name="Brown C.T."/>
            <person name="Hug L.A."/>
            <person name="Sharon I."/>
            <person name="Castelle C.J."/>
            <person name="Probst A.J."/>
            <person name="Thomas B.C."/>
            <person name="Singh A."/>
            <person name="Wilkins M.J."/>
            <person name="Karaoz U."/>
            <person name="Brodie E.L."/>
            <person name="Williams K.H."/>
            <person name="Hubbard S.S."/>
            <person name="Banfield J.F."/>
        </authorList>
    </citation>
    <scope>NUCLEOTIDE SEQUENCE [LARGE SCALE GENOMIC DNA]</scope>
</reference>
<comment type="catalytic activity">
    <reaction evidence="12 15">
        <text>Couples ATP hydrolysis with the unwinding of duplex DNA by translocating in the 3'-5' direction.</text>
        <dbReference type="EC" id="5.6.2.4"/>
    </reaction>
</comment>
<evidence type="ECO:0000313" key="19">
    <source>
        <dbReference type="EMBL" id="OGB90240.1"/>
    </source>
</evidence>
<protein>
    <recommendedName>
        <fullName evidence="2 15">ATP-dependent DNA helicase RecG</fullName>
        <ecNumber evidence="13 15">5.6.2.4</ecNumber>
    </recommendedName>
</protein>
<keyword evidence="5 15" id="KW-0378">Hydrolase</keyword>
<evidence type="ECO:0000256" key="2">
    <source>
        <dbReference type="ARBA" id="ARBA00017846"/>
    </source>
</evidence>
<evidence type="ECO:0000256" key="12">
    <source>
        <dbReference type="ARBA" id="ARBA00034617"/>
    </source>
</evidence>
<comment type="catalytic activity">
    <reaction evidence="14 15">
        <text>ATP + H2O = ADP + phosphate + H(+)</text>
        <dbReference type="Rhea" id="RHEA:13065"/>
        <dbReference type="ChEBI" id="CHEBI:15377"/>
        <dbReference type="ChEBI" id="CHEBI:15378"/>
        <dbReference type="ChEBI" id="CHEBI:30616"/>
        <dbReference type="ChEBI" id="CHEBI:43474"/>
        <dbReference type="ChEBI" id="CHEBI:456216"/>
        <dbReference type="EC" id="5.6.2.4"/>
    </reaction>
</comment>
<keyword evidence="4 15" id="KW-0227">DNA damage</keyword>
<dbReference type="Pfam" id="PF19833">
    <property type="entry name" value="RecG_dom3_C"/>
    <property type="match status" value="1"/>
</dbReference>
<evidence type="ECO:0000259" key="17">
    <source>
        <dbReference type="PROSITE" id="PS51192"/>
    </source>
</evidence>
<dbReference type="CDD" id="cd17992">
    <property type="entry name" value="DEXHc_RecG"/>
    <property type="match status" value="1"/>
</dbReference>
<dbReference type="GO" id="GO:0043138">
    <property type="term" value="F:3'-5' DNA helicase activity"/>
    <property type="evidence" value="ECO:0007669"/>
    <property type="project" value="UniProtKB-EC"/>
</dbReference>
<keyword evidence="9 15" id="KW-0233">DNA recombination</keyword>
<dbReference type="InterPro" id="IPR045562">
    <property type="entry name" value="RecG_dom3_C"/>
</dbReference>
<dbReference type="InterPro" id="IPR004609">
    <property type="entry name" value="ATP-dep_DNA_helicase_RecG"/>
</dbReference>
<evidence type="ECO:0000256" key="6">
    <source>
        <dbReference type="ARBA" id="ARBA00022806"/>
    </source>
</evidence>
<dbReference type="Gene3D" id="2.40.50.140">
    <property type="entry name" value="Nucleic acid-binding proteins"/>
    <property type="match status" value="1"/>
</dbReference>
<evidence type="ECO:0000256" key="8">
    <source>
        <dbReference type="ARBA" id="ARBA00023125"/>
    </source>
</evidence>
<evidence type="ECO:0000256" key="14">
    <source>
        <dbReference type="ARBA" id="ARBA00048988"/>
    </source>
</evidence>